<dbReference type="EMBL" id="JABSTV010001248">
    <property type="protein sequence ID" value="KAH7967959.1"/>
    <property type="molecule type" value="Genomic_DNA"/>
</dbReference>
<reference evidence="1" key="1">
    <citation type="journal article" date="2020" name="Cell">
        <title>Large-Scale Comparative Analyses of Tick Genomes Elucidate Their Genetic Diversity and Vector Capacities.</title>
        <authorList>
            <consortium name="Tick Genome and Microbiome Consortium (TIGMIC)"/>
            <person name="Jia N."/>
            <person name="Wang J."/>
            <person name="Shi W."/>
            <person name="Du L."/>
            <person name="Sun Y."/>
            <person name="Zhan W."/>
            <person name="Jiang J.F."/>
            <person name="Wang Q."/>
            <person name="Zhang B."/>
            <person name="Ji P."/>
            <person name="Bell-Sakyi L."/>
            <person name="Cui X.M."/>
            <person name="Yuan T.T."/>
            <person name="Jiang B.G."/>
            <person name="Yang W.F."/>
            <person name="Lam T.T."/>
            <person name="Chang Q.C."/>
            <person name="Ding S.J."/>
            <person name="Wang X.J."/>
            <person name="Zhu J.G."/>
            <person name="Ruan X.D."/>
            <person name="Zhao L."/>
            <person name="Wei J.T."/>
            <person name="Ye R.Z."/>
            <person name="Que T.C."/>
            <person name="Du C.H."/>
            <person name="Zhou Y.H."/>
            <person name="Cheng J.X."/>
            <person name="Dai P.F."/>
            <person name="Guo W.B."/>
            <person name="Han X.H."/>
            <person name="Huang E.J."/>
            <person name="Li L.F."/>
            <person name="Wei W."/>
            <person name="Gao Y.C."/>
            <person name="Liu J.Z."/>
            <person name="Shao H.Z."/>
            <person name="Wang X."/>
            <person name="Wang C.C."/>
            <person name="Yang T.C."/>
            <person name="Huo Q.B."/>
            <person name="Li W."/>
            <person name="Chen H.Y."/>
            <person name="Chen S.E."/>
            <person name="Zhou L.G."/>
            <person name="Ni X.B."/>
            <person name="Tian J.H."/>
            <person name="Sheng Y."/>
            <person name="Liu T."/>
            <person name="Pan Y.S."/>
            <person name="Xia L.Y."/>
            <person name="Li J."/>
            <person name="Zhao F."/>
            <person name="Cao W.C."/>
        </authorList>
    </citation>
    <scope>NUCLEOTIDE SEQUENCE</scope>
    <source>
        <strain evidence="1">Rsan-2018</strain>
    </source>
</reference>
<evidence type="ECO:0000313" key="1">
    <source>
        <dbReference type="EMBL" id="KAH7967959.1"/>
    </source>
</evidence>
<proteinExistence type="predicted"/>
<protein>
    <submittedName>
        <fullName evidence="1">Uncharacterized protein</fullName>
    </submittedName>
</protein>
<comment type="caution">
    <text evidence="1">The sequence shown here is derived from an EMBL/GenBank/DDBJ whole genome shotgun (WGS) entry which is preliminary data.</text>
</comment>
<dbReference type="AlphaFoldDB" id="A0A9D4Q476"/>
<accession>A0A9D4Q476</accession>
<keyword evidence="2" id="KW-1185">Reference proteome</keyword>
<sequence length="123" mass="14128">MFPNSPAYLSDCASVHEEPDAKWKRHEADQLQKVIQMSLFSHEGEERKYKKLQRHSNAQLFARLTQRKLPRHWVKRSPAYAQKRSLTNCGKNSVNCHADQTEGASGDKACKTAKKVQVHREAI</sequence>
<evidence type="ECO:0000313" key="2">
    <source>
        <dbReference type="Proteomes" id="UP000821837"/>
    </source>
</evidence>
<reference evidence="1" key="2">
    <citation type="submission" date="2021-09" db="EMBL/GenBank/DDBJ databases">
        <authorList>
            <person name="Jia N."/>
            <person name="Wang J."/>
            <person name="Shi W."/>
            <person name="Du L."/>
            <person name="Sun Y."/>
            <person name="Zhan W."/>
            <person name="Jiang J."/>
            <person name="Wang Q."/>
            <person name="Zhang B."/>
            <person name="Ji P."/>
            <person name="Sakyi L.B."/>
            <person name="Cui X."/>
            <person name="Yuan T."/>
            <person name="Jiang B."/>
            <person name="Yang W."/>
            <person name="Lam T.T.-Y."/>
            <person name="Chang Q."/>
            <person name="Ding S."/>
            <person name="Wang X."/>
            <person name="Zhu J."/>
            <person name="Ruan X."/>
            <person name="Zhao L."/>
            <person name="Wei J."/>
            <person name="Que T."/>
            <person name="Du C."/>
            <person name="Cheng J."/>
            <person name="Dai P."/>
            <person name="Han X."/>
            <person name="Huang E."/>
            <person name="Gao Y."/>
            <person name="Liu J."/>
            <person name="Shao H."/>
            <person name="Ye R."/>
            <person name="Li L."/>
            <person name="Wei W."/>
            <person name="Wang X."/>
            <person name="Wang C."/>
            <person name="Huo Q."/>
            <person name="Li W."/>
            <person name="Guo W."/>
            <person name="Chen H."/>
            <person name="Chen S."/>
            <person name="Zhou L."/>
            <person name="Zhou L."/>
            <person name="Ni X."/>
            <person name="Tian J."/>
            <person name="Zhou Y."/>
            <person name="Sheng Y."/>
            <person name="Liu T."/>
            <person name="Pan Y."/>
            <person name="Xia L."/>
            <person name="Li J."/>
            <person name="Zhao F."/>
            <person name="Cao W."/>
        </authorList>
    </citation>
    <scope>NUCLEOTIDE SEQUENCE</scope>
    <source>
        <strain evidence="1">Rsan-2018</strain>
        <tissue evidence="1">Larvae</tissue>
    </source>
</reference>
<dbReference type="VEuPathDB" id="VectorBase:RSAN_056365"/>
<organism evidence="1 2">
    <name type="scientific">Rhipicephalus sanguineus</name>
    <name type="common">Brown dog tick</name>
    <name type="synonym">Ixodes sanguineus</name>
    <dbReference type="NCBI Taxonomy" id="34632"/>
    <lineage>
        <taxon>Eukaryota</taxon>
        <taxon>Metazoa</taxon>
        <taxon>Ecdysozoa</taxon>
        <taxon>Arthropoda</taxon>
        <taxon>Chelicerata</taxon>
        <taxon>Arachnida</taxon>
        <taxon>Acari</taxon>
        <taxon>Parasitiformes</taxon>
        <taxon>Ixodida</taxon>
        <taxon>Ixodoidea</taxon>
        <taxon>Ixodidae</taxon>
        <taxon>Rhipicephalinae</taxon>
        <taxon>Rhipicephalus</taxon>
        <taxon>Rhipicephalus</taxon>
    </lineage>
</organism>
<dbReference type="Proteomes" id="UP000821837">
    <property type="component" value="Unassembled WGS sequence"/>
</dbReference>
<gene>
    <name evidence="1" type="ORF">HPB52_004400</name>
</gene>
<name>A0A9D4Q476_RHISA</name>